<evidence type="ECO:0000313" key="3">
    <source>
        <dbReference type="EMBL" id="KGD61597.1"/>
    </source>
</evidence>
<feature type="signal peptide" evidence="1">
    <location>
        <begin position="1"/>
        <end position="24"/>
    </location>
</feature>
<dbReference type="Pfam" id="PF16036">
    <property type="entry name" value="Chalcone_3"/>
    <property type="match status" value="1"/>
</dbReference>
<dbReference type="EMBL" id="ARXU01000004">
    <property type="protein sequence ID" value="KGD61597.1"/>
    <property type="molecule type" value="Genomic_DNA"/>
</dbReference>
<feature type="chain" id="PRO_5045636612" description="Chalcone isomerase domain-containing protein" evidence="1">
    <location>
        <begin position="25"/>
        <end position="170"/>
    </location>
</feature>
<name>A0ABR4WDM8_9GAMM</name>
<organism evidence="3 4">
    <name type="scientific">Alcanivorax jadensis T9</name>
    <dbReference type="NCBI Taxonomy" id="1177181"/>
    <lineage>
        <taxon>Bacteria</taxon>
        <taxon>Pseudomonadati</taxon>
        <taxon>Pseudomonadota</taxon>
        <taxon>Gammaproteobacteria</taxon>
        <taxon>Oceanospirillales</taxon>
        <taxon>Alcanivoracaceae</taxon>
        <taxon>Alcanivorax</taxon>
    </lineage>
</organism>
<accession>A0ABR4WDM8</accession>
<reference evidence="3 4" key="1">
    <citation type="submission" date="2012-09" db="EMBL/GenBank/DDBJ databases">
        <title>Genome Sequence of alkane-degrading Bacterium Alcanivorax jadensis T9.</title>
        <authorList>
            <person name="Lai Q."/>
            <person name="Shao Z."/>
        </authorList>
    </citation>
    <scope>NUCLEOTIDE SEQUENCE [LARGE SCALE GENOMIC DNA]</scope>
    <source>
        <strain evidence="3 4">T9</strain>
    </source>
</reference>
<gene>
    <name evidence="3" type="ORF">T9A_01546</name>
</gene>
<evidence type="ECO:0000259" key="2">
    <source>
        <dbReference type="Pfam" id="PF16036"/>
    </source>
</evidence>
<protein>
    <recommendedName>
        <fullName evidence="2">Chalcone isomerase domain-containing protein</fullName>
    </recommendedName>
</protein>
<keyword evidence="4" id="KW-1185">Reference proteome</keyword>
<feature type="domain" description="Chalcone isomerase" evidence="2">
    <location>
        <begin position="60"/>
        <end position="168"/>
    </location>
</feature>
<comment type="caution">
    <text evidence="3">The sequence shown here is derived from an EMBL/GenBank/DDBJ whole genome shotgun (WGS) entry which is preliminary data.</text>
</comment>
<dbReference type="RefSeq" id="WP_035246683.1">
    <property type="nucleotide sequence ID" value="NZ_ARXU01000004.1"/>
</dbReference>
<dbReference type="PROSITE" id="PS51257">
    <property type="entry name" value="PROKAR_LIPOPROTEIN"/>
    <property type="match status" value="1"/>
</dbReference>
<dbReference type="InterPro" id="IPR016087">
    <property type="entry name" value="Chalcone_isomerase"/>
</dbReference>
<evidence type="ECO:0000313" key="4">
    <source>
        <dbReference type="Proteomes" id="UP000029443"/>
    </source>
</evidence>
<dbReference type="Proteomes" id="UP000029443">
    <property type="component" value="Unassembled WGS sequence"/>
</dbReference>
<evidence type="ECO:0000256" key="1">
    <source>
        <dbReference type="SAM" id="SignalP"/>
    </source>
</evidence>
<keyword evidence="1" id="KW-0732">Signal</keyword>
<sequence>MATRSLICPLLFSLACLLGNTAHASDWQLCHRSDVKALRFITVGEARLLRQDCNVDNLLAAPMRLEFSYYREVPGDAFAKAAMNFLEKNLNDKDFEQLKPRFEGFNSHYQDIGDGDTYAMVYQDQQLFLMLNNDPLTNEQGDRFAKAYLRIWFGEKPYSDNLKEALLGNP</sequence>
<proteinExistence type="predicted"/>